<dbReference type="GO" id="GO:0009061">
    <property type="term" value="P:anaerobic respiration"/>
    <property type="evidence" value="ECO:0000318"/>
    <property type="project" value="GO_Central"/>
</dbReference>
<dbReference type="GO" id="GO:0015944">
    <property type="term" value="P:formate oxidation"/>
    <property type="evidence" value="ECO:0000318"/>
    <property type="project" value="GO_Central"/>
</dbReference>
<dbReference type="STRING" id="224324.aq_1049"/>
<dbReference type="PIR" id="A70390">
    <property type="entry name" value="A70390"/>
</dbReference>
<organism evidence="15 16">
    <name type="scientific">Aquifex aeolicus (strain VF5)</name>
    <dbReference type="NCBI Taxonomy" id="224324"/>
    <lineage>
        <taxon>Bacteria</taxon>
        <taxon>Pseudomonadati</taxon>
        <taxon>Aquificota</taxon>
        <taxon>Aquificia</taxon>
        <taxon>Aquificales</taxon>
        <taxon>Aquificaceae</taxon>
        <taxon>Aquifex</taxon>
    </lineage>
</organism>
<dbReference type="FunFam" id="1.20.950.20:FF:000002">
    <property type="entry name" value="Formate dehydrogenase cytochrome b556 subunit"/>
    <property type="match status" value="1"/>
</dbReference>
<dbReference type="GO" id="GO:0046872">
    <property type="term" value="F:metal ion binding"/>
    <property type="evidence" value="ECO:0007669"/>
    <property type="project" value="UniProtKB-KW"/>
</dbReference>
<evidence type="ECO:0000256" key="11">
    <source>
        <dbReference type="ARBA" id="ARBA00023004"/>
    </source>
</evidence>
<dbReference type="GO" id="GO:0009055">
    <property type="term" value="F:electron transfer activity"/>
    <property type="evidence" value="ECO:0007669"/>
    <property type="project" value="InterPro"/>
</dbReference>
<dbReference type="GO" id="GO:0005886">
    <property type="term" value="C:plasma membrane"/>
    <property type="evidence" value="ECO:0000318"/>
    <property type="project" value="GO_Central"/>
</dbReference>
<evidence type="ECO:0000313" key="16">
    <source>
        <dbReference type="Proteomes" id="UP000000798"/>
    </source>
</evidence>
<dbReference type="InterPro" id="IPR011577">
    <property type="entry name" value="Cyt_b561_bac/Ni-Hgenase"/>
</dbReference>
<evidence type="ECO:0000256" key="3">
    <source>
        <dbReference type="ARBA" id="ARBA00010747"/>
    </source>
</evidence>
<gene>
    <name evidence="15" type="primary">fdoI</name>
    <name evidence="15" type="ordered locus">aq_1049</name>
</gene>
<dbReference type="GO" id="GO:0036397">
    <property type="term" value="F:formate dehydrogenase (quinone) activity"/>
    <property type="evidence" value="ECO:0000318"/>
    <property type="project" value="GO_Central"/>
</dbReference>
<dbReference type="Gene3D" id="1.20.950.20">
    <property type="entry name" value="Transmembrane di-heme cytochromes, Chain C"/>
    <property type="match status" value="1"/>
</dbReference>
<keyword evidence="9" id="KW-0249">Electron transport</keyword>
<dbReference type="FunCoup" id="O67148">
    <property type="interactions" value="106"/>
</dbReference>
<keyword evidence="4" id="KW-0813">Transport</keyword>
<dbReference type="PANTHER" id="PTHR30074:SF6">
    <property type="entry name" value="FORMATE DEHYDROGENASE GAMMA SUBUNIT"/>
    <property type="match status" value="1"/>
</dbReference>
<comment type="similarity">
    <text evidence="3">Belongs to the formate dehydrogenase gamma subunit family.</text>
</comment>
<comment type="subcellular location">
    <subcellularLocation>
        <location evidence="2">Cell membrane</location>
        <topology evidence="2">Multi-pass membrane protein</topology>
    </subcellularLocation>
</comment>
<dbReference type="EMBL" id="AE000657">
    <property type="protein sequence ID" value="AAC07109.1"/>
    <property type="molecule type" value="Genomic_DNA"/>
</dbReference>
<evidence type="ECO:0000256" key="2">
    <source>
        <dbReference type="ARBA" id="ARBA00004651"/>
    </source>
</evidence>
<evidence type="ECO:0000259" key="14">
    <source>
        <dbReference type="Pfam" id="PF01292"/>
    </source>
</evidence>
<keyword evidence="12 13" id="KW-0472">Membrane</keyword>
<dbReference type="InterPro" id="IPR006471">
    <property type="entry name" value="Formate_DH_gsu"/>
</dbReference>
<keyword evidence="7 13" id="KW-0812">Transmembrane</keyword>
<dbReference type="AlphaFoldDB" id="O67148"/>
<protein>
    <submittedName>
        <fullName evidence="15">Formate dehydrogenase gamma subunit</fullName>
    </submittedName>
</protein>
<dbReference type="NCBIfam" id="TIGR01583">
    <property type="entry name" value="formate-DH-gamm"/>
    <property type="match status" value="1"/>
</dbReference>
<dbReference type="PATRIC" id="fig|224324.8.peg.812"/>
<evidence type="ECO:0000256" key="7">
    <source>
        <dbReference type="ARBA" id="ARBA00022692"/>
    </source>
</evidence>
<dbReference type="GO" id="GO:0008863">
    <property type="term" value="F:formate dehydrogenase (NAD+) activity"/>
    <property type="evidence" value="ECO:0007669"/>
    <property type="project" value="InterPro"/>
</dbReference>
<keyword evidence="6" id="KW-0349">Heme</keyword>
<evidence type="ECO:0000256" key="10">
    <source>
        <dbReference type="ARBA" id="ARBA00022989"/>
    </source>
</evidence>
<feature type="transmembrane region" description="Helical" evidence="13">
    <location>
        <begin position="162"/>
        <end position="188"/>
    </location>
</feature>
<dbReference type="HOGENOM" id="CLU_091368_1_1_0"/>
<dbReference type="eggNOG" id="COG2864">
    <property type="taxonomic scope" value="Bacteria"/>
</dbReference>
<proteinExistence type="inferred from homology"/>
<keyword evidence="8" id="KW-0479">Metal-binding</keyword>
<sequence>MAVEYKKAYEEQIERFSALDRILHWTTALAFLYCFLSGIGIAYAKFHWLLTFLGGGEFARWLHPWAGVVFSIGAVLMILKWARDMVITREDIVWLTKIKAYISGRHEELPEVGKYNAGQKLYAWVVFLSAIVFFLTGILMWFPENFSMGLVRWSVVIHEITFIIAGAFTIIHIYMATVGVPGSIWGMIGGKVSATWAKFHHPKWYREVVKR</sequence>
<keyword evidence="16" id="KW-1185">Reference proteome</keyword>
<dbReference type="GO" id="GO:0022904">
    <property type="term" value="P:respiratory electron transport chain"/>
    <property type="evidence" value="ECO:0007669"/>
    <property type="project" value="InterPro"/>
</dbReference>
<evidence type="ECO:0000256" key="4">
    <source>
        <dbReference type="ARBA" id="ARBA00022448"/>
    </source>
</evidence>
<dbReference type="PANTHER" id="PTHR30074">
    <property type="entry name" value="FORMATE DEHYDROGENASE, NITRATE-INDUCIBLE, CYTOCHROME B556 FDN SUBUNIT"/>
    <property type="match status" value="1"/>
</dbReference>
<keyword evidence="10 13" id="KW-1133">Transmembrane helix</keyword>
<evidence type="ECO:0000256" key="6">
    <source>
        <dbReference type="ARBA" id="ARBA00022617"/>
    </source>
</evidence>
<dbReference type="OrthoDB" id="1808646at2"/>
<dbReference type="KEGG" id="aae:aq_1049"/>
<dbReference type="Proteomes" id="UP000000798">
    <property type="component" value="Chromosome"/>
</dbReference>
<feature type="transmembrane region" description="Helical" evidence="13">
    <location>
        <begin position="121"/>
        <end position="142"/>
    </location>
</feature>
<accession>O67148</accession>
<feature type="domain" description="Cytochrome b561 bacterial/Ni-hydrogenase" evidence="14">
    <location>
        <begin position="15"/>
        <end position="190"/>
    </location>
</feature>
<dbReference type="InterPro" id="IPR016174">
    <property type="entry name" value="Di-haem_cyt_TM"/>
</dbReference>
<feature type="transmembrane region" description="Helical" evidence="13">
    <location>
        <begin position="64"/>
        <end position="82"/>
    </location>
</feature>
<evidence type="ECO:0000313" key="15">
    <source>
        <dbReference type="EMBL" id="AAC07109.1"/>
    </source>
</evidence>
<dbReference type="InterPro" id="IPR051817">
    <property type="entry name" value="FDH_cytochrome_b556_subunit"/>
</dbReference>
<keyword evidence="11" id="KW-0408">Iron</keyword>
<evidence type="ECO:0000256" key="13">
    <source>
        <dbReference type="SAM" id="Phobius"/>
    </source>
</evidence>
<evidence type="ECO:0000256" key="12">
    <source>
        <dbReference type="ARBA" id="ARBA00023136"/>
    </source>
</evidence>
<comment type="cofactor">
    <cofactor evidence="1">
        <name>heme</name>
        <dbReference type="ChEBI" id="CHEBI:30413"/>
    </cofactor>
</comment>
<evidence type="ECO:0000256" key="8">
    <source>
        <dbReference type="ARBA" id="ARBA00022723"/>
    </source>
</evidence>
<dbReference type="GO" id="GO:0009326">
    <property type="term" value="C:formate dehydrogenase complex"/>
    <property type="evidence" value="ECO:0000318"/>
    <property type="project" value="GO_Central"/>
</dbReference>
<evidence type="ECO:0000256" key="9">
    <source>
        <dbReference type="ARBA" id="ARBA00022982"/>
    </source>
</evidence>
<dbReference type="Pfam" id="PF01292">
    <property type="entry name" value="Ni_hydr_CYTB"/>
    <property type="match status" value="1"/>
</dbReference>
<dbReference type="EnsemblBacteria" id="AAC07109">
    <property type="protein sequence ID" value="AAC07109"/>
    <property type="gene ID" value="aq_1049"/>
</dbReference>
<name>O67148_AQUAE</name>
<evidence type="ECO:0000256" key="1">
    <source>
        <dbReference type="ARBA" id="ARBA00001971"/>
    </source>
</evidence>
<reference evidence="15 16" key="1">
    <citation type="journal article" date="1998" name="Nature">
        <title>The complete genome of the hyperthermophilic bacterium Aquifex aeolicus.</title>
        <authorList>
            <person name="Deckert G."/>
            <person name="Warren P.V."/>
            <person name="Gaasterland T."/>
            <person name="Young W.G."/>
            <person name="Lenox A.L."/>
            <person name="Graham D.E."/>
            <person name="Overbeek R."/>
            <person name="Snead M.A."/>
            <person name="Keller M."/>
            <person name="Aujay M."/>
            <person name="Huber R."/>
            <person name="Feldman R.A."/>
            <person name="Short J.M."/>
            <person name="Olson G.J."/>
            <person name="Swanson R.V."/>
        </authorList>
    </citation>
    <scope>NUCLEOTIDE SEQUENCE [LARGE SCALE GENOMIC DNA]</scope>
    <source>
        <strain evidence="15 16">VF5</strain>
    </source>
</reference>
<keyword evidence="5" id="KW-1003">Cell membrane</keyword>
<dbReference type="RefSeq" id="WP_010880649.1">
    <property type="nucleotide sequence ID" value="NC_000918.1"/>
</dbReference>
<evidence type="ECO:0000256" key="5">
    <source>
        <dbReference type="ARBA" id="ARBA00022475"/>
    </source>
</evidence>
<dbReference type="SUPFAM" id="SSF81342">
    <property type="entry name" value="Transmembrane di-heme cytochromes"/>
    <property type="match status" value="1"/>
</dbReference>
<dbReference type="InParanoid" id="O67148"/>
<feature type="transmembrane region" description="Helical" evidence="13">
    <location>
        <begin position="22"/>
        <end position="44"/>
    </location>
</feature>